<dbReference type="Proteomes" id="UP000318509">
    <property type="component" value="Unassembled WGS sequence"/>
</dbReference>
<feature type="domain" description="Xylose isomerase-like TIM barrel" evidence="1">
    <location>
        <begin position="22"/>
        <end position="255"/>
    </location>
</feature>
<sequence>MSASPTRFAAVAQGRDLASSIRHLAGLGYAGVELAIRDPAQVSADEIAEAASRAGVTVPAIGTGQAYLEEGLALTSPDPAVRERAAARLEAHLQGAERLGALLIVGLIHGPVPPDVGRDRAAEWLLAALGRLARRARSRGLRIVIEPINRYESNWLNTVDEVMDLLTRLGEENVGILPDTFHMNIEEPDLSEALRRARPRLWHVHAADSNRQAPGSGHLDFRPLIAALGALGYGGALSAEILQLPSFETAAAQTIRTLAPLLSTRRTRRSNKPAARRNAG</sequence>
<gene>
    <name evidence="2" type="ORF">E6H00_13410</name>
</gene>
<dbReference type="Pfam" id="PF01261">
    <property type="entry name" value="AP_endonuc_2"/>
    <property type="match status" value="1"/>
</dbReference>
<comment type="caution">
    <text evidence="2">The sequence shown here is derived from an EMBL/GenBank/DDBJ whole genome shotgun (WGS) entry which is preliminary data.</text>
</comment>
<dbReference type="PANTHER" id="PTHR12110:SF41">
    <property type="entry name" value="INOSOSE DEHYDRATASE"/>
    <property type="match status" value="1"/>
</dbReference>
<dbReference type="InterPro" id="IPR050312">
    <property type="entry name" value="IolE/XylAMocC-like"/>
</dbReference>
<protein>
    <submittedName>
        <fullName evidence="2">Sugar phosphate isomerase/epimerase</fullName>
    </submittedName>
</protein>
<evidence type="ECO:0000313" key="2">
    <source>
        <dbReference type="EMBL" id="TMI88240.1"/>
    </source>
</evidence>
<name>A0A537JXL7_9BACT</name>
<accession>A0A537JXL7</accession>
<dbReference type="GO" id="GO:0016853">
    <property type="term" value="F:isomerase activity"/>
    <property type="evidence" value="ECO:0007669"/>
    <property type="project" value="UniProtKB-KW"/>
</dbReference>
<proteinExistence type="predicted"/>
<evidence type="ECO:0000313" key="3">
    <source>
        <dbReference type="Proteomes" id="UP000318509"/>
    </source>
</evidence>
<dbReference type="EMBL" id="VBAK01000143">
    <property type="protein sequence ID" value="TMI88240.1"/>
    <property type="molecule type" value="Genomic_DNA"/>
</dbReference>
<evidence type="ECO:0000259" key="1">
    <source>
        <dbReference type="Pfam" id="PF01261"/>
    </source>
</evidence>
<dbReference type="AlphaFoldDB" id="A0A537JXL7"/>
<dbReference type="InterPro" id="IPR013022">
    <property type="entry name" value="Xyl_isomerase-like_TIM-brl"/>
</dbReference>
<dbReference type="SUPFAM" id="SSF51658">
    <property type="entry name" value="Xylose isomerase-like"/>
    <property type="match status" value="1"/>
</dbReference>
<keyword evidence="2" id="KW-0413">Isomerase</keyword>
<dbReference type="PANTHER" id="PTHR12110">
    <property type="entry name" value="HYDROXYPYRUVATE ISOMERASE"/>
    <property type="match status" value="1"/>
</dbReference>
<dbReference type="Gene3D" id="3.20.20.150">
    <property type="entry name" value="Divalent-metal-dependent TIM barrel enzymes"/>
    <property type="match status" value="1"/>
</dbReference>
<organism evidence="2 3">
    <name type="scientific">Candidatus Segetimicrobium genomatis</name>
    <dbReference type="NCBI Taxonomy" id="2569760"/>
    <lineage>
        <taxon>Bacteria</taxon>
        <taxon>Bacillati</taxon>
        <taxon>Candidatus Sysuimicrobiota</taxon>
        <taxon>Candidatus Sysuimicrobiia</taxon>
        <taxon>Candidatus Sysuimicrobiales</taxon>
        <taxon>Candidatus Segetimicrobiaceae</taxon>
        <taxon>Candidatus Segetimicrobium</taxon>
    </lineage>
</organism>
<dbReference type="InterPro" id="IPR036237">
    <property type="entry name" value="Xyl_isomerase-like_sf"/>
</dbReference>
<reference evidence="2 3" key="1">
    <citation type="journal article" date="2019" name="Nat. Microbiol.">
        <title>Mediterranean grassland soil C-N compound turnover is dependent on rainfall and depth, and is mediated by genomically divergent microorganisms.</title>
        <authorList>
            <person name="Diamond S."/>
            <person name="Andeer P.F."/>
            <person name="Li Z."/>
            <person name="Crits-Christoph A."/>
            <person name="Burstein D."/>
            <person name="Anantharaman K."/>
            <person name="Lane K.R."/>
            <person name="Thomas B.C."/>
            <person name="Pan C."/>
            <person name="Northen T.R."/>
            <person name="Banfield J.F."/>
        </authorList>
    </citation>
    <scope>NUCLEOTIDE SEQUENCE [LARGE SCALE GENOMIC DNA]</scope>
    <source>
        <strain evidence="2">NP_3</strain>
    </source>
</reference>